<dbReference type="PANTHER" id="PTHR46638">
    <property type="entry name" value="CORRINOID ADENOSYLTRANSFERASE"/>
    <property type="match status" value="1"/>
</dbReference>
<proteinExistence type="predicted"/>
<protein>
    <submittedName>
        <fullName evidence="1">Cob(I)alamin adenosyltransferase/cobinamide ATP-dependent adenosyltransferase</fullName>
    </submittedName>
</protein>
<dbReference type="Proteomes" id="UP001305815">
    <property type="component" value="Chromosome"/>
</dbReference>
<dbReference type="RefSeq" id="WP_230106859.1">
    <property type="nucleotide sequence ID" value="NZ_AP024845.1"/>
</dbReference>
<dbReference type="EMBL" id="AP027742">
    <property type="protein sequence ID" value="BDZ76736.1"/>
    <property type="molecule type" value="Genomic_DNA"/>
</dbReference>
<keyword evidence="2" id="KW-1185">Reference proteome</keyword>
<dbReference type="PIRSF" id="PIRSF015617">
    <property type="entry name" value="Adensltrnsf_CobA"/>
    <property type="match status" value="1"/>
</dbReference>
<gene>
    <name evidence="1" type="primary">cobO</name>
    <name evidence="1" type="ORF">Lac1_09190</name>
</gene>
<name>A0ABM8I1K1_9FIRM</name>
<organism evidence="1 2">
    <name type="scientific">Claveliimonas bilis</name>
    <dbReference type="NCBI Taxonomy" id="3028070"/>
    <lineage>
        <taxon>Bacteria</taxon>
        <taxon>Bacillati</taxon>
        <taxon>Bacillota</taxon>
        <taxon>Clostridia</taxon>
        <taxon>Lachnospirales</taxon>
        <taxon>Lachnospiraceae</taxon>
        <taxon>Claveliimonas</taxon>
    </lineage>
</organism>
<evidence type="ECO:0000313" key="2">
    <source>
        <dbReference type="Proteomes" id="UP001305815"/>
    </source>
</evidence>
<reference evidence="2" key="1">
    <citation type="journal article" date="2023" name="Int. J. Syst. Evol. Microbiol.">
        <title>Claveliimonas bilis gen. nov., sp. nov., deoxycholic acid-producing bacteria isolated from human faeces, and reclassification of Sellimonas monacensis Zenner et al. 2021 as Claveliimonas monacensis comb. nov.</title>
        <authorList>
            <person name="Hisatomi A."/>
            <person name="Kastawa N.W.E.P.G."/>
            <person name="Song I."/>
            <person name="Ohkuma M."/>
            <person name="Fukiya S."/>
            <person name="Sakamoto M."/>
        </authorList>
    </citation>
    <scope>NUCLEOTIDE SEQUENCE [LARGE SCALE GENOMIC DNA]</scope>
    <source>
        <strain evidence="2">12BBH14</strain>
    </source>
</reference>
<evidence type="ECO:0000313" key="1">
    <source>
        <dbReference type="EMBL" id="BDZ76736.1"/>
    </source>
</evidence>
<sequence>MTGTGMIHIYYGDGKGKTTAAMGQAVRAAGSGLKVLVFQFMKDNNSNERKVLEQLPNVTCLPGKRHVKFYNQMNSNEKAEYRHYNTKALDEIAKFCINFDVLILDEAVCAADLGLLSEKKLIHFLQHKPRGLEVVMTGHHVSDELLQIANYVTEMTKIKHPYDEGRTAREGIEF</sequence>
<dbReference type="Pfam" id="PF02572">
    <property type="entry name" value="CobA_CobO_BtuR"/>
    <property type="match status" value="1"/>
</dbReference>
<accession>A0ABM8I1K1</accession>
<dbReference type="InterPro" id="IPR003724">
    <property type="entry name" value="CblAdoTrfase_CobA"/>
</dbReference>
<dbReference type="PANTHER" id="PTHR46638:SF1">
    <property type="entry name" value="CORRINOID ADENOSYLTRANSFERASE"/>
    <property type="match status" value="1"/>
</dbReference>